<keyword evidence="10 14" id="KW-0833">Ubl conjugation pathway</keyword>
<organism evidence="16 17">
    <name type="scientific">Pseudomonas putida</name>
    <name type="common">Arthrobacter siderocapsulatus</name>
    <dbReference type="NCBI Taxonomy" id="303"/>
    <lineage>
        <taxon>Bacteria</taxon>
        <taxon>Pseudomonadati</taxon>
        <taxon>Pseudomonadota</taxon>
        <taxon>Gammaproteobacteria</taxon>
        <taxon>Pseudomonadales</taxon>
        <taxon>Pseudomonadaceae</taxon>
        <taxon>Pseudomonas</taxon>
    </lineage>
</organism>
<dbReference type="GO" id="GO:0061630">
    <property type="term" value="F:ubiquitin protein ligase activity"/>
    <property type="evidence" value="ECO:0007669"/>
    <property type="project" value="UniProtKB-EC"/>
</dbReference>
<dbReference type="Proteomes" id="UP000298551">
    <property type="component" value="Chromosome"/>
</dbReference>
<name>A0A4D6XFK0_PSEPU</name>
<dbReference type="PROSITE" id="PS52053">
    <property type="entry name" value="NEL"/>
    <property type="match status" value="1"/>
</dbReference>
<evidence type="ECO:0000256" key="13">
    <source>
        <dbReference type="ARBA" id="ARBA00023200"/>
    </source>
</evidence>
<dbReference type="GO" id="GO:0005576">
    <property type="term" value="C:extracellular region"/>
    <property type="evidence" value="ECO:0007669"/>
    <property type="project" value="UniProtKB-SubCell"/>
</dbReference>
<dbReference type="OrthoDB" id="7022734at2"/>
<evidence type="ECO:0000256" key="1">
    <source>
        <dbReference type="ARBA" id="ARBA00000900"/>
    </source>
</evidence>
<evidence type="ECO:0000256" key="6">
    <source>
        <dbReference type="ARBA" id="ARBA00022525"/>
    </source>
</evidence>
<keyword evidence="11 14" id="KW-0832">Ubl conjugation</keyword>
<keyword evidence="7" id="KW-0433">Leucine-rich repeat</keyword>
<comment type="subcellular location">
    <subcellularLocation>
        <location evidence="2">Host cytoplasm</location>
    </subcellularLocation>
    <subcellularLocation>
        <location evidence="3">Secreted</location>
    </subcellularLocation>
</comment>
<evidence type="ECO:0000256" key="11">
    <source>
        <dbReference type="ARBA" id="ARBA00022843"/>
    </source>
</evidence>
<feature type="domain" description="NEL" evidence="15">
    <location>
        <begin position="149"/>
        <end position="444"/>
    </location>
</feature>
<dbReference type="EC" id="2.3.2.27" evidence="5"/>
<comment type="PTM">
    <text evidence="14">Ubiquitinated in the presence of host E1 ubiquitin-activating enzyme, E2 ubiquitin-conjugating enzyme and ubiquitin.</text>
</comment>
<evidence type="ECO:0000313" key="17">
    <source>
        <dbReference type="Proteomes" id="UP000298551"/>
    </source>
</evidence>
<evidence type="ECO:0000256" key="14">
    <source>
        <dbReference type="PROSITE-ProRule" id="PRU01398"/>
    </source>
</evidence>
<dbReference type="GO" id="GO:0030430">
    <property type="term" value="C:host cell cytoplasm"/>
    <property type="evidence" value="ECO:0007669"/>
    <property type="project" value="UniProtKB-SubCell"/>
</dbReference>
<evidence type="ECO:0000256" key="3">
    <source>
        <dbReference type="ARBA" id="ARBA00004613"/>
    </source>
</evidence>
<comment type="catalytic activity">
    <reaction evidence="1">
        <text>S-ubiquitinyl-[E2 ubiquitin-conjugating enzyme]-L-cysteine + [acceptor protein]-L-lysine = [E2 ubiquitin-conjugating enzyme]-L-cysteine + N(6)-ubiquitinyl-[acceptor protein]-L-lysine.</text>
        <dbReference type="EC" id="2.3.2.27"/>
    </reaction>
</comment>
<dbReference type="Gene3D" id="1.20.58.360">
    <property type="entry name" value="Shigella T3SS effector IpaH defines"/>
    <property type="match status" value="1"/>
</dbReference>
<gene>
    <name evidence="16" type="ORF">E6B08_20725</name>
</gene>
<evidence type="ECO:0000256" key="9">
    <source>
        <dbReference type="ARBA" id="ARBA00022737"/>
    </source>
</evidence>
<evidence type="ECO:0000259" key="15">
    <source>
        <dbReference type="PROSITE" id="PS52053"/>
    </source>
</evidence>
<protein>
    <recommendedName>
        <fullName evidence="5">RING-type E3 ubiquitin transferase</fullName>
        <ecNumber evidence="5">2.3.2.27</ecNumber>
    </recommendedName>
</protein>
<sequence length="444" mass="50085">MTNNRLTTIPAGIVHLGELRHLTLMANRIRMTSSNREVLLSLSRLHSLNLSHNPLHSLDLRFETAPLLRALRLNFCGLTSVPQGLELCQHLDFADLSDNSITELPAPLMQMPWVFRARINFNRNALSARTREDFYGVDRHGVTLRPRRPASQFMDRWVEGEPPATHLARSQLWARLRAREGSAGLFDVLQALTDASDFTQATDYVRSQVWSLLEALSQDEALQQQIFASAVEPRGCVDSVAERFSRLQIEVLVYKAEKRSAEAGARAQLLDLGRRLFRLEQVDQYAFGVIRQRQRDGLHVDDLEVVLGYRIRLADALSLPCQPRSMRFAPLAAITAQDERDALAAVRAAETSEAVAQSVVRRDFWIAYLRAQHAEAFADIDASFEARGTQLDEQVESLGSQDYRQRWDELASEREAARHDLALQLTRETLAQGQGASGQTAHRD</sequence>
<dbReference type="EMBL" id="CP039371">
    <property type="protein sequence ID" value="QCI13620.1"/>
    <property type="molecule type" value="Genomic_DNA"/>
</dbReference>
<evidence type="ECO:0000256" key="5">
    <source>
        <dbReference type="ARBA" id="ARBA00012483"/>
    </source>
</evidence>
<evidence type="ECO:0000256" key="12">
    <source>
        <dbReference type="ARBA" id="ARBA00023026"/>
    </source>
</evidence>
<dbReference type="RefSeq" id="WP_136915729.1">
    <property type="nucleotide sequence ID" value="NZ_CP039371.1"/>
</dbReference>
<dbReference type="InterPro" id="IPR029487">
    <property type="entry name" value="NEL_dom"/>
</dbReference>
<keyword evidence="8 14" id="KW-0808">Transferase</keyword>
<evidence type="ECO:0000256" key="4">
    <source>
        <dbReference type="ARBA" id="ARBA00009868"/>
    </source>
</evidence>
<evidence type="ECO:0000256" key="10">
    <source>
        <dbReference type="ARBA" id="ARBA00022786"/>
    </source>
</evidence>
<evidence type="ECO:0000313" key="16">
    <source>
        <dbReference type="EMBL" id="QCI13620.1"/>
    </source>
</evidence>
<proteinExistence type="inferred from homology"/>
<dbReference type="PANTHER" id="PTHR47114">
    <property type="match status" value="1"/>
</dbReference>
<dbReference type="Pfam" id="PF14496">
    <property type="entry name" value="NEL"/>
    <property type="match status" value="1"/>
</dbReference>
<reference evidence="17" key="1">
    <citation type="submission" date="2019-04" db="EMBL/GenBank/DDBJ databases">
        <title>Genome sequence of Pseudomonas putida 1290, an auxin catabolizing strain.</title>
        <authorList>
            <person name="Laird T.S."/>
            <person name="Leveau J.H.J."/>
        </authorList>
    </citation>
    <scope>NUCLEOTIDE SEQUENCE [LARGE SCALE GENOMIC DNA]</scope>
    <source>
        <strain evidence="17">1290</strain>
    </source>
</reference>
<dbReference type="PANTHER" id="PTHR47114:SF2">
    <property type="entry name" value="OLIGODENDROCYTE-MYELIN GLYCOPROTEIN"/>
    <property type="match status" value="1"/>
</dbReference>
<evidence type="ECO:0000256" key="7">
    <source>
        <dbReference type="ARBA" id="ARBA00022614"/>
    </source>
</evidence>
<dbReference type="InterPro" id="IPR032675">
    <property type="entry name" value="LRR_dom_sf"/>
</dbReference>
<evidence type="ECO:0000256" key="8">
    <source>
        <dbReference type="ARBA" id="ARBA00022679"/>
    </source>
</evidence>
<dbReference type="GO" id="GO:0016567">
    <property type="term" value="P:protein ubiquitination"/>
    <property type="evidence" value="ECO:0007669"/>
    <property type="project" value="InterPro"/>
</dbReference>
<dbReference type="InterPro" id="IPR051071">
    <property type="entry name" value="LRR-bact_E3_ubiq_ligases"/>
</dbReference>
<keyword evidence="13 14" id="KW-1035">Host cytoplasm</keyword>
<dbReference type="Gene3D" id="3.80.10.10">
    <property type="entry name" value="Ribonuclease Inhibitor"/>
    <property type="match status" value="1"/>
</dbReference>
<evidence type="ECO:0000256" key="2">
    <source>
        <dbReference type="ARBA" id="ARBA00004192"/>
    </source>
</evidence>
<keyword evidence="12" id="KW-0843">Virulence</keyword>
<feature type="active site" description="Glycyl thioester intermediate" evidence="14">
    <location>
        <position position="236"/>
    </location>
</feature>
<dbReference type="AlphaFoldDB" id="A0A4D6XFK0"/>
<keyword evidence="6 14" id="KW-0964">Secreted</keyword>
<dbReference type="SUPFAM" id="SSF52058">
    <property type="entry name" value="L domain-like"/>
    <property type="match status" value="1"/>
</dbReference>
<keyword evidence="9" id="KW-0677">Repeat</keyword>
<accession>A0A4D6XFK0</accession>
<comment type="similarity">
    <text evidence="4 14">Belongs to the LRR-containing bacterial E3 ligase family.</text>
</comment>